<organism evidence="2 3">
    <name type="scientific">Umbelopsis ramanniana AG</name>
    <dbReference type="NCBI Taxonomy" id="1314678"/>
    <lineage>
        <taxon>Eukaryota</taxon>
        <taxon>Fungi</taxon>
        <taxon>Fungi incertae sedis</taxon>
        <taxon>Mucoromycota</taxon>
        <taxon>Mucoromycotina</taxon>
        <taxon>Umbelopsidomycetes</taxon>
        <taxon>Umbelopsidales</taxon>
        <taxon>Umbelopsidaceae</taxon>
        <taxon>Umbelopsis</taxon>
    </lineage>
</organism>
<comment type="caution">
    <text evidence="2">The sequence shown here is derived from an EMBL/GenBank/DDBJ whole genome shotgun (WGS) entry which is preliminary data.</text>
</comment>
<dbReference type="RefSeq" id="XP_051449521.1">
    <property type="nucleotide sequence ID" value="XM_051584917.1"/>
</dbReference>
<name>A0AAD5EJI2_UMBRA</name>
<dbReference type="Proteomes" id="UP001206595">
    <property type="component" value="Unassembled WGS sequence"/>
</dbReference>
<feature type="compositionally biased region" description="Polar residues" evidence="1">
    <location>
        <begin position="22"/>
        <end position="36"/>
    </location>
</feature>
<evidence type="ECO:0000256" key="1">
    <source>
        <dbReference type="SAM" id="MobiDB-lite"/>
    </source>
</evidence>
<evidence type="ECO:0000313" key="3">
    <source>
        <dbReference type="Proteomes" id="UP001206595"/>
    </source>
</evidence>
<protein>
    <submittedName>
        <fullName evidence="2">Uncharacterized protein</fullName>
    </submittedName>
</protein>
<accession>A0AAD5EJI2</accession>
<reference evidence="2" key="2">
    <citation type="journal article" date="2022" name="Proc. Natl. Acad. Sci. U.S.A.">
        <title>Diploid-dominant life cycles characterize the early evolution of Fungi.</title>
        <authorList>
            <person name="Amses K.R."/>
            <person name="Simmons D.R."/>
            <person name="Longcore J.E."/>
            <person name="Mondo S.J."/>
            <person name="Seto K."/>
            <person name="Jeronimo G.H."/>
            <person name="Bonds A.E."/>
            <person name="Quandt C.A."/>
            <person name="Davis W.J."/>
            <person name="Chang Y."/>
            <person name="Federici B.A."/>
            <person name="Kuo A."/>
            <person name="LaButti K."/>
            <person name="Pangilinan J."/>
            <person name="Andreopoulos W."/>
            <person name="Tritt A."/>
            <person name="Riley R."/>
            <person name="Hundley H."/>
            <person name="Johnson J."/>
            <person name="Lipzen A."/>
            <person name="Barry K."/>
            <person name="Lang B.F."/>
            <person name="Cuomo C.A."/>
            <person name="Buchler N.E."/>
            <person name="Grigoriev I.V."/>
            <person name="Spatafora J.W."/>
            <person name="Stajich J.E."/>
            <person name="James T.Y."/>
        </authorList>
    </citation>
    <scope>NUCLEOTIDE SEQUENCE</scope>
    <source>
        <strain evidence="2">AG</strain>
    </source>
</reference>
<reference evidence="2" key="1">
    <citation type="submission" date="2021-06" db="EMBL/GenBank/DDBJ databases">
        <authorList>
            <consortium name="DOE Joint Genome Institute"/>
            <person name="Mondo S.J."/>
            <person name="Amses K.R."/>
            <person name="Simmons D.R."/>
            <person name="Longcore J.E."/>
            <person name="Seto K."/>
            <person name="Alves G.H."/>
            <person name="Bonds A.E."/>
            <person name="Quandt C.A."/>
            <person name="Davis W.J."/>
            <person name="Chang Y."/>
            <person name="Letcher P.M."/>
            <person name="Powell M.J."/>
            <person name="Kuo A."/>
            <person name="Labutti K."/>
            <person name="Pangilinan J."/>
            <person name="Andreopoulos W."/>
            <person name="Tritt A."/>
            <person name="Riley R."/>
            <person name="Hundley H."/>
            <person name="Johnson J."/>
            <person name="Lipzen A."/>
            <person name="Barry K."/>
            <person name="Berbee M.L."/>
            <person name="Buchler N.E."/>
            <person name="Grigoriev I.V."/>
            <person name="Spatafora J.W."/>
            <person name="Stajich J.E."/>
            <person name="James T.Y."/>
        </authorList>
    </citation>
    <scope>NUCLEOTIDE SEQUENCE</scope>
    <source>
        <strain evidence="2">AG</strain>
    </source>
</reference>
<dbReference type="EMBL" id="MU620892">
    <property type="protein sequence ID" value="KAI8584517.1"/>
    <property type="molecule type" value="Genomic_DNA"/>
</dbReference>
<dbReference type="GeneID" id="75910267"/>
<feature type="region of interest" description="Disordered" evidence="1">
    <location>
        <begin position="16"/>
        <end position="38"/>
    </location>
</feature>
<keyword evidence="3" id="KW-1185">Reference proteome</keyword>
<proteinExistence type="predicted"/>
<sequence length="172" mass="19441">MATRYPENMLVPTPSPLFFPSASPTPKMQASPSKRQPTPVDWAREEFFATVFDHIVPQLRMNNKTPPNKLLEQHRNIRALVESVRVETLWRSPSPAIPRPIPSEAMIHVAPVIRRRTPVNELYATPEPSIQSWSKSDVSSKGSSTKLSNLFNKISPLFSCICVLHFFPHCPS</sequence>
<evidence type="ECO:0000313" key="2">
    <source>
        <dbReference type="EMBL" id="KAI8584517.1"/>
    </source>
</evidence>
<gene>
    <name evidence="2" type="ORF">K450DRAFT_216734</name>
</gene>
<dbReference type="AlphaFoldDB" id="A0AAD5EJI2"/>